<dbReference type="AlphaFoldDB" id="A0A8J6E8Y1"/>
<sequence length="83" mass="9181">MTTSGLLCVLISSVIHPRIANDLQLINPVLLITAGSKSTCNTRHNTARHAHTLHRYSCAHWPISNGAVVTSSGHCMYIRCMYY</sequence>
<evidence type="ECO:0000313" key="2">
    <source>
        <dbReference type="Proteomes" id="UP000770717"/>
    </source>
</evidence>
<evidence type="ECO:0000313" key="1">
    <source>
        <dbReference type="EMBL" id="KAG9464679.1"/>
    </source>
</evidence>
<keyword evidence="2" id="KW-1185">Reference proteome</keyword>
<organism evidence="1 2">
    <name type="scientific">Eleutherodactylus coqui</name>
    <name type="common">Puerto Rican coqui</name>
    <dbReference type="NCBI Taxonomy" id="57060"/>
    <lineage>
        <taxon>Eukaryota</taxon>
        <taxon>Metazoa</taxon>
        <taxon>Chordata</taxon>
        <taxon>Craniata</taxon>
        <taxon>Vertebrata</taxon>
        <taxon>Euteleostomi</taxon>
        <taxon>Amphibia</taxon>
        <taxon>Batrachia</taxon>
        <taxon>Anura</taxon>
        <taxon>Neobatrachia</taxon>
        <taxon>Hyloidea</taxon>
        <taxon>Eleutherodactylidae</taxon>
        <taxon>Eleutherodactylinae</taxon>
        <taxon>Eleutherodactylus</taxon>
        <taxon>Eleutherodactylus</taxon>
    </lineage>
</organism>
<name>A0A8J6E8Y1_ELECQ</name>
<dbReference type="Proteomes" id="UP000770717">
    <property type="component" value="Unassembled WGS sequence"/>
</dbReference>
<dbReference type="EMBL" id="WNTK01004053">
    <property type="protein sequence ID" value="KAG9464679.1"/>
    <property type="molecule type" value="Genomic_DNA"/>
</dbReference>
<gene>
    <name evidence="1" type="ORF">GDO78_019557</name>
</gene>
<proteinExistence type="predicted"/>
<reference evidence="1" key="1">
    <citation type="thesis" date="2020" institute="ProQuest LLC" country="789 East Eisenhower Parkway, Ann Arbor, MI, USA">
        <title>Comparative Genomics and Chromosome Evolution.</title>
        <authorList>
            <person name="Mudd A.B."/>
        </authorList>
    </citation>
    <scope>NUCLEOTIDE SEQUENCE</scope>
    <source>
        <strain evidence="1">HN-11 Male</strain>
        <tissue evidence="1">Kidney and liver</tissue>
    </source>
</reference>
<comment type="caution">
    <text evidence="1">The sequence shown here is derived from an EMBL/GenBank/DDBJ whole genome shotgun (WGS) entry which is preliminary data.</text>
</comment>
<accession>A0A8J6E8Y1</accession>
<protein>
    <submittedName>
        <fullName evidence="1">Uncharacterized protein</fullName>
    </submittedName>
</protein>